<dbReference type="Proteomes" id="UP001143910">
    <property type="component" value="Unassembled WGS sequence"/>
</dbReference>
<evidence type="ECO:0000313" key="1">
    <source>
        <dbReference type="EMBL" id="KAJ2979518.1"/>
    </source>
</evidence>
<protein>
    <submittedName>
        <fullName evidence="1">Uncharacterized protein</fullName>
    </submittedName>
</protein>
<comment type="caution">
    <text evidence="1">The sequence shown here is derived from an EMBL/GenBank/DDBJ whole genome shotgun (WGS) entry which is preliminary data.</text>
</comment>
<organism evidence="1 2">
    <name type="scientific">Zarea fungicola</name>
    <dbReference type="NCBI Taxonomy" id="93591"/>
    <lineage>
        <taxon>Eukaryota</taxon>
        <taxon>Fungi</taxon>
        <taxon>Dikarya</taxon>
        <taxon>Ascomycota</taxon>
        <taxon>Pezizomycotina</taxon>
        <taxon>Sordariomycetes</taxon>
        <taxon>Hypocreomycetidae</taxon>
        <taxon>Hypocreales</taxon>
        <taxon>Cordycipitaceae</taxon>
        <taxon>Zarea</taxon>
    </lineage>
</organism>
<gene>
    <name evidence="1" type="ORF">NQ176_g3201</name>
</gene>
<sequence length="618" mass="69125">MAPMCELLWVNKNAQSASLSHSHDRERLQVFSQAQRTSRKGKRKAAGKDGNSETLQSRQKSSTRTLRKSSTYTIVPLQSSGSSHPADAGEGASSPRFDAENLILKPALAIDPSCTSMEARSIEFFVRVSMPKIMTTQRDFSFWSCTVPCLARCHPAFRHLVAAIASTHELLYSTDTAALNVFALTQCNRAIECLRSSPDWSPAQLLISCILVSAYNLLRCDLDRAELSIESGLEMAKQHAEKDQAQRGRGDETATLRRILAQLGRQHGFKLWAPGITFQFERSKAAENSIVIDTDCVRGPFIAPRQALEAYRSLMLKVVARLMRNLARGAFIDPACFMAQDITRQLSMFSFYWDLLYRDMSPQDEDGRLELKQIKIGFYQAFLMFHTKLVAPSELSFDEFPVVVNDLLQLAEEIVAAGANGRPTIYLDKIVNGALFSLGLCTCKPDYRKSVIELLQGQADYGDGLTNWVRGAVVDVFMKLDHISPSWWNGRGASAGIRMVLDGLRCSNHGNDLWIEFKSSDWTATRHSIAVPIDWSSWLGPRPAASEVDIRLQGIVSAYRIYGKPHILDAKNGYAVEMWHRGRRIPVAWEVASAASLRRSSFLAHKFCQQSTMMEIDL</sequence>
<evidence type="ECO:0000313" key="2">
    <source>
        <dbReference type="Proteomes" id="UP001143910"/>
    </source>
</evidence>
<keyword evidence="2" id="KW-1185">Reference proteome</keyword>
<name>A0ACC1NMD0_9HYPO</name>
<reference evidence="1" key="1">
    <citation type="submission" date="2022-08" db="EMBL/GenBank/DDBJ databases">
        <title>Genome Sequence of Lecanicillium fungicola.</title>
        <authorList>
            <person name="Buettner E."/>
        </authorList>
    </citation>
    <scope>NUCLEOTIDE SEQUENCE</scope>
    <source>
        <strain evidence="1">Babe33</strain>
    </source>
</reference>
<dbReference type="EMBL" id="JANJQO010000276">
    <property type="protein sequence ID" value="KAJ2979518.1"/>
    <property type="molecule type" value="Genomic_DNA"/>
</dbReference>
<proteinExistence type="predicted"/>
<accession>A0ACC1NMD0</accession>